<dbReference type="SUPFAM" id="SSF55729">
    <property type="entry name" value="Acyl-CoA N-acyltransferases (Nat)"/>
    <property type="match status" value="1"/>
</dbReference>
<evidence type="ECO:0000313" key="4">
    <source>
        <dbReference type="EMBL" id="GIM69643.1"/>
    </source>
</evidence>
<dbReference type="EMBL" id="BOQL01000028">
    <property type="protein sequence ID" value="GIM69643.1"/>
    <property type="molecule type" value="Genomic_DNA"/>
</dbReference>
<dbReference type="Gene3D" id="3.40.630.30">
    <property type="match status" value="1"/>
</dbReference>
<evidence type="ECO:0000313" key="5">
    <source>
        <dbReference type="Proteomes" id="UP000681340"/>
    </source>
</evidence>
<dbReference type="PROSITE" id="PS51186">
    <property type="entry name" value="GNAT"/>
    <property type="match status" value="1"/>
</dbReference>
<comment type="caution">
    <text evidence="4">The sequence shown here is derived from an EMBL/GenBank/DDBJ whole genome shotgun (WGS) entry which is preliminary data.</text>
</comment>
<protein>
    <submittedName>
        <fullName evidence="4">N-acetyltransferase</fullName>
    </submittedName>
</protein>
<gene>
    <name evidence="4" type="ORF">Aau02nite_37070</name>
</gene>
<dbReference type="PANTHER" id="PTHR43877">
    <property type="entry name" value="AMINOALKYLPHOSPHONATE N-ACETYLTRANSFERASE-RELATED-RELATED"/>
    <property type="match status" value="1"/>
</dbReference>
<dbReference type="InterPro" id="IPR016181">
    <property type="entry name" value="Acyl_CoA_acyltransferase"/>
</dbReference>
<evidence type="ECO:0000259" key="3">
    <source>
        <dbReference type="PROSITE" id="PS51186"/>
    </source>
</evidence>
<keyword evidence="2" id="KW-0012">Acyltransferase</keyword>
<organism evidence="4 5">
    <name type="scientific">Actinoplanes auranticolor</name>
    <dbReference type="NCBI Taxonomy" id="47988"/>
    <lineage>
        <taxon>Bacteria</taxon>
        <taxon>Bacillati</taxon>
        <taxon>Actinomycetota</taxon>
        <taxon>Actinomycetes</taxon>
        <taxon>Micromonosporales</taxon>
        <taxon>Micromonosporaceae</taxon>
        <taxon>Actinoplanes</taxon>
    </lineage>
</organism>
<dbReference type="InterPro" id="IPR050832">
    <property type="entry name" value="Bact_Acetyltransf"/>
</dbReference>
<dbReference type="CDD" id="cd04301">
    <property type="entry name" value="NAT_SF"/>
    <property type="match status" value="1"/>
</dbReference>
<dbReference type="Proteomes" id="UP000681340">
    <property type="component" value="Unassembled WGS sequence"/>
</dbReference>
<proteinExistence type="predicted"/>
<sequence>MAITIRRAVPADAAELHRLAADTFALATPPGTLQTDIEAFIAEHLALASFEKYLADPARILLLAQEAGEAVGYAMLIGGPVQDPELAAVIRAADDPGAAPAIELSKFYVAARNHGSGIAAKLMTATLEAAVATGARLCWLGVNQRNERAAKFYAKHGFEIIGTKKFLVGDVWHDDHVRARRL</sequence>
<dbReference type="InterPro" id="IPR000182">
    <property type="entry name" value="GNAT_dom"/>
</dbReference>
<name>A0A919VU63_9ACTN</name>
<dbReference type="RefSeq" id="WP_212989680.1">
    <property type="nucleotide sequence ID" value="NZ_BAABEA010000039.1"/>
</dbReference>
<evidence type="ECO:0000256" key="1">
    <source>
        <dbReference type="ARBA" id="ARBA00022679"/>
    </source>
</evidence>
<dbReference type="AlphaFoldDB" id="A0A919VU63"/>
<accession>A0A919VU63</accession>
<reference evidence="4" key="1">
    <citation type="submission" date="2021-03" db="EMBL/GenBank/DDBJ databases">
        <title>Whole genome shotgun sequence of Actinoplanes auranticolor NBRC 12245.</title>
        <authorList>
            <person name="Komaki H."/>
            <person name="Tamura T."/>
        </authorList>
    </citation>
    <scope>NUCLEOTIDE SEQUENCE</scope>
    <source>
        <strain evidence="4">NBRC 12245</strain>
    </source>
</reference>
<keyword evidence="1" id="KW-0808">Transferase</keyword>
<dbReference type="PANTHER" id="PTHR43877:SF2">
    <property type="entry name" value="AMINOALKYLPHOSPHONATE N-ACETYLTRANSFERASE-RELATED"/>
    <property type="match status" value="1"/>
</dbReference>
<feature type="domain" description="N-acetyltransferase" evidence="3">
    <location>
        <begin position="3"/>
        <end position="182"/>
    </location>
</feature>
<evidence type="ECO:0000256" key="2">
    <source>
        <dbReference type="ARBA" id="ARBA00023315"/>
    </source>
</evidence>
<keyword evidence="5" id="KW-1185">Reference proteome</keyword>
<dbReference type="Pfam" id="PF00583">
    <property type="entry name" value="Acetyltransf_1"/>
    <property type="match status" value="1"/>
</dbReference>
<dbReference type="GO" id="GO:0016747">
    <property type="term" value="F:acyltransferase activity, transferring groups other than amino-acyl groups"/>
    <property type="evidence" value="ECO:0007669"/>
    <property type="project" value="InterPro"/>
</dbReference>